<evidence type="ECO:0000256" key="3">
    <source>
        <dbReference type="ARBA" id="ARBA00022833"/>
    </source>
</evidence>
<reference evidence="7" key="1">
    <citation type="submission" date="2021-06" db="EMBL/GenBank/DDBJ databases">
        <authorList>
            <person name="Kallberg Y."/>
            <person name="Tangrot J."/>
            <person name="Rosling A."/>
        </authorList>
    </citation>
    <scope>NUCLEOTIDE SEQUENCE</scope>
    <source>
        <strain evidence="7">MA453B</strain>
    </source>
</reference>
<feature type="region of interest" description="Disordered" evidence="5">
    <location>
        <begin position="149"/>
        <end position="184"/>
    </location>
</feature>
<dbReference type="AlphaFoldDB" id="A0A9N9G861"/>
<dbReference type="GO" id="GO:0008270">
    <property type="term" value="F:zinc ion binding"/>
    <property type="evidence" value="ECO:0007669"/>
    <property type="project" value="UniProtKB-KW"/>
</dbReference>
<sequence>APQNQSNNNNNNNGAPQINFFITIMPGTPGTPGAPGANNEGNNQPSTPFMIFFTPFFFPQQEVQHPHVSDVAMKKLPIITVNQVHIDTKATCPICLEQFSLTEATKDQTQTSIRQMPCKHIFCESCLFTWLKQNNTCPLCRYEINDDQQLRNETPPSTPDITQNDNMMTNSTTNSSEATSSPHQNNSCTCDLAHVGCYETQDIIITLPHCHHRFHASCLRTSLIIEGYSIDSSNSLEFFCPTCRAPSILHSDMLKFLDNNNPVGQNDSQSPPIFAPHEMDLD</sequence>
<keyword evidence="2 4" id="KW-0863">Zinc-finger</keyword>
<feature type="non-terminal residue" evidence="7">
    <location>
        <position position="1"/>
    </location>
</feature>
<dbReference type="PANTHER" id="PTHR15710">
    <property type="entry name" value="E3 UBIQUITIN-PROTEIN LIGASE PRAJA"/>
    <property type="match status" value="1"/>
</dbReference>
<accession>A0A9N9G861</accession>
<dbReference type="PROSITE" id="PS00518">
    <property type="entry name" value="ZF_RING_1"/>
    <property type="match status" value="1"/>
</dbReference>
<keyword evidence="8" id="KW-1185">Reference proteome</keyword>
<feature type="region of interest" description="Disordered" evidence="5">
    <location>
        <begin position="260"/>
        <end position="282"/>
    </location>
</feature>
<evidence type="ECO:0000256" key="4">
    <source>
        <dbReference type="PROSITE-ProRule" id="PRU00175"/>
    </source>
</evidence>
<dbReference type="Proteomes" id="UP000789405">
    <property type="component" value="Unassembled WGS sequence"/>
</dbReference>
<evidence type="ECO:0000256" key="5">
    <source>
        <dbReference type="SAM" id="MobiDB-lite"/>
    </source>
</evidence>
<dbReference type="InterPro" id="IPR017907">
    <property type="entry name" value="Znf_RING_CS"/>
</dbReference>
<protein>
    <submittedName>
        <fullName evidence="7">3585_t:CDS:1</fullName>
    </submittedName>
</protein>
<comment type="caution">
    <text evidence="7">The sequence shown here is derived from an EMBL/GenBank/DDBJ whole genome shotgun (WGS) entry which is preliminary data.</text>
</comment>
<dbReference type="Gene3D" id="3.30.40.10">
    <property type="entry name" value="Zinc/RING finger domain, C3HC4 (zinc finger)"/>
    <property type="match status" value="2"/>
</dbReference>
<name>A0A9N9G861_9GLOM</name>
<dbReference type="PROSITE" id="PS50089">
    <property type="entry name" value="ZF_RING_2"/>
    <property type="match status" value="1"/>
</dbReference>
<evidence type="ECO:0000256" key="1">
    <source>
        <dbReference type="ARBA" id="ARBA00022723"/>
    </source>
</evidence>
<dbReference type="Pfam" id="PF13639">
    <property type="entry name" value="zf-RING_2"/>
    <property type="match status" value="1"/>
</dbReference>
<evidence type="ECO:0000259" key="6">
    <source>
        <dbReference type="PROSITE" id="PS50089"/>
    </source>
</evidence>
<feature type="region of interest" description="Disordered" evidence="5">
    <location>
        <begin position="24"/>
        <end position="45"/>
    </location>
</feature>
<dbReference type="EMBL" id="CAJVPY010003295">
    <property type="protein sequence ID" value="CAG8587768.1"/>
    <property type="molecule type" value="Genomic_DNA"/>
</dbReference>
<dbReference type="InterPro" id="IPR001841">
    <property type="entry name" value="Znf_RING"/>
</dbReference>
<keyword evidence="3" id="KW-0862">Zinc</keyword>
<feature type="compositionally biased region" description="Low complexity" evidence="5">
    <location>
        <begin position="34"/>
        <end position="45"/>
    </location>
</feature>
<feature type="domain" description="RING-type" evidence="6">
    <location>
        <begin position="92"/>
        <end position="141"/>
    </location>
</feature>
<feature type="compositionally biased region" description="Polar residues" evidence="5">
    <location>
        <begin position="151"/>
        <end position="161"/>
    </location>
</feature>
<organism evidence="7 8">
    <name type="scientific">Dentiscutata erythropus</name>
    <dbReference type="NCBI Taxonomy" id="1348616"/>
    <lineage>
        <taxon>Eukaryota</taxon>
        <taxon>Fungi</taxon>
        <taxon>Fungi incertae sedis</taxon>
        <taxon>Mucoromycota</taxon>
        <taxon>Glomeromycotina</taxon>
        <taxon>Glomeromycetes</taxon>
        <taxon>Diversisporales</taxon>
        <taxon>Gigasporaceae</taxon>
        <taxon>Dentiscutata</taxon>
    </lineage>
</organism>
<evidence type="ECO:0000256" key="2">
    <source>
        <dbReference type="ARBA" id="ARBA00022771"/>
    </source>
</evidence>
<keyword evidence="1" id="KW-0479">Metal-binding</keyword>
<gene>
    <name evidence="7" type="ORF">DERYTH_LOCUS7011</name>
</gene>
<dbReference type="SMART" id="SM00184">
    <property type="entry name" value="RING"/>
    <property type="match status" value="2"/>
</dbReference>
<evidence type="ECO:0000313" key="8">
    <source>
        <dbReference type="Proteomes" id="UP000789405"/>
    </source>
</evidence>
<dbReference type="OrthoDB" id="8062037at2759"/>
<proteinExistence type="predicted"/>
<dbReference type="InterPro" id="IPR013083">
    <property type="entry name" value="Znf_RING/FYVE/PHD"/>
</dbReference>
<feature type="compositionally biased region" description="Low complexity" evidence="5">
    <location>
        <begin position="162"/>
        <end position="181"/>
    </location>
</feature>
<evidence type="ECO:0000313" key="7">
    <source>
        <dbReference type="EMBL" id="CAG8587768.1"/>
    </source>
</evidence>
<dbReference type="SUPFAM" id="SSF57850">
    <property type="entry name" value="RING/U-box"/>
    <property type="match status" value="2"/>
</dbReference>
<feature type="compositionally biased region" description="Polar residues" evidence="5">
    <location>
        <begin position="260"/>
        <end position="271"/>
    </location>
</feature>